<dbReference type="GO" id="GO:0005730">
    <property type="term" value="C:nucleolus"/>
    <property type="evidence" value="ECO:0007669"/>
    <property type="project" value="UniProtKB-SubCell"/>
</dbReference>
<dbReference type="InterPro" id="IPR014001">
    <property type="entry name" value="Helicase_ATP-bd"/>
</dbReference>
<dbReference type="FunFam" id="3.40.50.300:FF:000865">
    <property type="entry name" value="ATP-dependent RNA helicase DDX54"/>
    <property type="match status" value="1"/>
</dbReference>
<keyword evidence="8" id="KW-0694">RNA-binding</keyword>
<gene>
    <name evidence="16" type="ORF">AFUS01_LOCUS26934</name>
</gene>
<dbReference type="InterPro" id="IPR012541">
    <property type="entry name" value="DBP10_C"/>
</dbReference>
<evidence type="ECO:0000256" key="4">
    <source>
        <dbReference type="ARBA" id="ARBA00022741"/>
    </source>
</evidence>
<organism evidence="16 17">
    <name type="scientific">Allacma fusca</name>
    <dbReference type="NCBI Taxonomy" id="39272"/>
    <lineage>
        <taxon>Eukaryota</taxon>
        <taxon>Metazoa</taxon>
        <taxon>Ecdysozoa</taxon>
        <taxon>Arthropoda</taxon>
        <taxon>Hexapoda</taxon>
        <taxon>Collembola</taxon>
        <taxon>Symphypleona</taxon>
        <taxon>Sminthuridae</taxon>
        <taxon>Allacma</taxon>
    </lineage>
</organism>
<keyword evidence="17" id="KW-1185">Reference proteome</keyword>
<feature type="domain" description="Helicase ATP-binding" evidence="13">
    <location>
        <begin position="126"/>
        <end position="303"/>
    </location>
</feature>
<dbReference type="GO" id="GO:0016787">
    <property type="term" value="F:hydrolase activity"/>
    <property type="evidence" value="ECO:0007669"/>
    <property type="project" value="UniProtKB-KW"/>
</dbReference>
<dbReference type="PANTHER" id="PTHR47959">
    <property type="entry name" value="ATP-DEPENDENT RNA HELICASE RHLE-RELATED"/>
    <property type="match status" value="1"/>
</dbReference>
<evidence type="ECO:0000313" key="16">
    <source>
        <dbReference type="EMBL" id="CAG7816309.1"/>
    </source>
</evidence>
<evidence type="ECO:0000256" key="6">
    <source>
        <dbReference type="ARBA" id="ARBA00022806"/>
    </source>
</evidence>
<protein>
    <recommendedName>
        <fullName evidence="3">RNA helicase</fullName>
        <ecNumber evidence="3">3.6.4.13</ecNumber>
    </recommendedName>
</protein>
<feature type="compositionally biased region" description="Basic residues" evidence="12">
    <location>
        <begin position="790"/>
        <end position="804"/>
    </location>
</feature>
<feature type="compositionally biased region" description="Acidic residues" evidence="12">
    <location>
        <begin position="47"/>
        <end position="56"/>
    </location>
</feature>
<dbReference type="EC" id="3.6.4.13" evidence="3"/>
<reference evidence="16" key="1">
    <citation type="submission" date="2021-06" db="EMBL/GenBank/DDBJ databases">
        <authorList>
            <person name="Hodson N. C."/>
            <person name="Mongue J. A."/>
            <person name="Jaron S. K."/>
        </authorList>
    </citation>
    <scope>NUCLEOTIDE SEQUENCE</scope>
</reference>
<dbReference type="EMBL" id="CAJVCH010366705">
    <property type="protein sequence ID" value="CAG7816309.1"/>
    <property type="molecule type" value="Genomic_DNA"/>
</dbReference>
<evidence type="ECO:0000259" key="14">
    <source>
        <dbReference type="PROSITE" id="PS51194"/>
    </source>
</evidence>
<evidence type="ECO:0000256" key="5">
    <source>
        <dbReference type="ARBA" id="ARBA00022801"/>
    </source>
</evidence>
<dbReference type="InterPro" id="IPR050079">
    <property type="entry name" value="DEAD_box_RNA_helicase"/>
</dbReference>
<evidence type="ECO:0000256" key="2">
    <source>
        <dbReference type="ARBA" id="ARBA00010379"/>
    </source>
</evidence>
<feature type="compositionally biased region" description="Basic and acidic residues" evidence="12">
    <location>
        <begin position="760"/>
        <end position="789"/>
    </location>
</feature>
<dbReference type="OrthoDB" id="10261375at2759"/>
<dbReference type="GO" id="GO:0003724">
    <property type="term" value="F:RNA helicase activity"/>
    <property type="evidence" value="ECO:0007669"/>
    <property type="project" value="UniProtKB-EC"/>
</dbReference>
<keyword evidence="6" id="KW-0347">Helicase</keyword>
<dbReference type="InterPro" id="IPR033517">
    <property type="entry name" value="DDX54/DBP10_DEAD-box_helicase"/>
</dbReference>
<dbReference type="GO" id="GO:0010468">
    <property type="term" value="P:regulation of gene expression"/>
    <property type="evidence" value="ECO:0007669"/>
    <property type="project" value="UniProtKB-ARBA"/>
</dbReference>
<keyword evidence="9" id="KW-0539">Nucleus</keyword>
<feature type="compositionally biased region" description="Basic residues" evidence="12">
    <location>
        <begin position="1"/>
        <end position="20"/>
    </location>
</feature>
<dbReference type="InterPro" id="IPR011545">
    <property type="entry name" value="DEAD/DEAH_box_helicase_dom"/>
</dbReference>
<dbReference type="PROSITE" id="PS00039">
    <property type="entry name" value="DEAD_ATP_HELICASE"/>
    <property type="match status" value="1"/>
</dbReference>
<feature type="region of interest" description="Disordered" evidence="12">
    <location>
        <begin position="1"/>
        <end position="98"/>
    </location>
</feature>
<feature type="compositionally biased region" description="Basic and acidic residues" evidence="12">
    <location>
        <begin position="737"/>
        <end position="747"/>
    </location>
</feature>
<dbReference type="SMART" id="SM00490">
    <property type="entry name" value="HELICc"/>
    <property type="match status" value="1"/>
</dbReference>
<feature type="domain" description="Helicase C-terminal" evidence="14">
    <location>
        <begin position="327"/>
        <end position="480"/>
    </location>
</feature>
<evidence type="ECO:0000256" key="3">
    <source>
        <dbReference type="ARBA" id="ARBA00012552"/>
    </source>
</evidence>
<comment type="subcellular location">
    <subcellularLocation>
        <location evidence="1">Nucleus</location>
        <location evidence="1">Nucleolus</location>
    </subcellularLocation>
</comment>
<evidence type="ECO:0000256" key="11">
    <source>
        <dbReference type="PROSITE-ProRule" id="PRU00552"/>
    </source>
</evidence>
<dbReference type="AlphaFoldDB" id="A0A8J2KNG4"/>
<evidence type="ECO:0000256" key="10">
    <source>
        <dbReference type="ARBA" id="ARBA00047984"/>
    </source>
</evidence>
<dbReference type="CDD" id="cd17959">
    <property type="entry name" value="DEADc_DDX54"/>
    <property type="match status" value="1"/>
</dbReference>
<keyword evidence="4" id="KW-0547">Nucleotide-binding</keyword>
<proteinExistence type="inferred from homology"/>
<dbReference type="SMART" id="SM00487">
    <property type="entry name" value="DEXDc"/>
    <property type="match status" value="1"/>
</dbReference>
<keyword evidence="5" id="KW-0378">Hydrolase</keyword>
<evidence type="ECO:0000256" key="1">
    <source>
        <dbReference type="ARBA" id="ARBA00004604"/>
    </source>
</evidence>
<feature type="region of interest" description="Disordered" evidence="12">
    <location>
        <begin position="721"/>
        <end position="845"/>
    </location>
</feature>
<comment type="caution">
    <text evidence="16">The sequence shown here is derived from an EMBL/GenBank/DDBJ whole genome shotgun (WGS) entry which is preliminary data.</text>
</comment>
<feature type="compositionally biased region" description="Low complexity" evidence="12">
    <location>
        <begin position="829"/>
        <end position="839"/>
    </location>
</feature>
<evidence type="ECO:0000256" key="12">
    <source>
        <dbReference type="SAM" id="MobiDB-lite"/>
    </source>
</evidence>
<dbReference type="Pfam" id="PF08147">
    <property type="entry name" value="DBP10CT"/>
    <property type="match status" value="1"/>
</dbReference>
<dbReference type="GO" id="GO:0005524">
    <property type="term" value="F:ATP binding"/>
    <property type="evidence" value="ECO:0007669"/>
    <property type="project" value="UniProtKB-KW"/>
</dbReference>
<evidence type="ECO:0000256" key="8">
    <source>
        <dbReference type="ARBA" id="ARBA00022884"/>
    </source>
</evidence>
<accession>A0A8J2KNG4</accession>
<keyword evidence="7" id="KW-0067">ATP-binding</keyword>
<sequence>MKAKQAKRNKVWASKQKKKLSKNDGRNVPKGLEFNSEDRTSLGQGNIEEEHEDNLEWESNGNGQVEEDVHDERNGNEEDAGDYDDSISKKKKKSGGFQSMGLSHAMLKGITKRGYKVPTPIQRKTIPAIMEGRDVVAMARTGSGKTAAFLIPLFEKLTLSKYQIGETVKYPRALVLSPTRELATQTVKFFRELGKFLNLKVTQILGGDSMESQFSALNDKPDVVVATPGRFMHLCVEMELKLNGVEYVVFDEADRLFEMGFGEQINEILKRLPDNRQTVLFSATMPRVLVDFTKAGLHDPTLIRLDVDSKLPDRLSLTHLACRSEDKFAALLYLLKNEIDLERQTLVFVATKHHVELLHSVLDEAGISNCYIYSSLDAAARKISLGKFRNGKANVMIVTDIAARGIDIPILDNVINFHFPAKPKLFMHRVGRVARAGRSGTAISIVSPDEVAFLIDLHLFLGKPLKVNTSATDSQDGSVLIGRVPQDVIDEELGFYRNLINLKSELESLIKVARNGYAQYLKSRPSASSESNKRAKGIEFSKLPMHPMFDSSFQKDPMNDFIAQIHNYRPHSTIFEIGPKAGSEVHKIMQVKRSKDQSIVEKYRHEKSVNTISTLDAALPIPTKDDENFINYLPKDHHTETGLSVGSTFDKQVQDSVMDLTGDDSKVLRNQQNIQKWDRKKKKFIQAGNDNVKSKKIKTESGNWISASFKTDRYKSWQEKSKATQQMEADSDDDGDNFARKGVDPSRRRPAFSSRLMKAGKNEAAQKGRFKSEIKRPEQILKARKVKEAKQKKHNPKSGKKGGKSRSGGAGGGKGSSFGGFKGGKKGGKSSFSGKAKGGFTKKKK</sequence>
<dbReference type="PROSITE" id="PS51192">
    <property type="entry name" value="HELICASE_ATP_BIND_1"/>
    <property type="match status" value="1"/>
</dbReference>
<name>A0A8J2KNG4_9HEXA</name>
<comment type="catalytic activity">
    <reaction evidence="10">
        <text>ATP + H2O = ADP + phosphate + H(+)</text>
        <dbReference type="Rhea" id="RHEA:13065"/>
        <dbReference type="ChEBI" id="CHEBI:15377"/>
        <dbReference type="ChEBI" id="CHEBI:15378"/>
        <dbReference type="ChEBI" id="CHEBI:30616"/>
        <dbReference type="ChEBI" id="CHEBI:43474"/>
        <dbReference type="ChEBI" id="CHEBI:456216"/>
        <dbReference type="EC" id="3.6.4.13"/>
    </reaction>
</comment>
<evidence type="ECO:0000313" key="17">
    <source>
        <dbReference type="Proteomes" id="UP000708208"/>
    </source>
</evidence>
<evidence type="ECO:0000259" key="15">
    <source>
        <dbReference type="PROSITE" id="PS51195"/>
    </source>
</evidence>
<dbReference type="Pfam" id="PF00271">
    <property type="entry name" value="Helicase_C"/>
    <property type="match status" value="1"/>
</dbReference>
<evidence type="ECO:0000259" key="13">
    <source>
        <dbReference type="PROSITE" id="PS51192"/>
    </source>
</evidence>
<dbReference type="SMART" id="SM01123">
    <property type="entry name" value="DBP10CT"/>
    <property type="match status" value="1"/>
</dbReference>
<dbReference type="PROSITE" id="PS51194">
    <property type="entry name" value="HELICASE_CTER"/>
    <property type="match status" value="1"/>
</dbReference>
<evidence type="ECO:0000256" key="9">
    <source>
        <dbReference type="ARBA" id="ARBA00023242"/>
    </source>
</evidence>
<comment type="similarity">
    <text evidence="2">Belongs to the DEAD box helicase family. DDX54/DBP10 subfamily.</text>
</comment>
<dbReference type="GO" id="GO:0005829">
    <property type="term" value="C:cytosol"/>
    <property type="evidence" value="ECO:0007669"/>
    <property type="project" value="TreeGrafter"/>
</dbReference>
<evidence type="ECO:0000256" key="7">
    <source>
        <dbReference type="ARBA" id="ARBA00022840"/>
    </source>
</evidence>
<dbReference type="Proteomes" id="UP000708208">
    <property type="component" value="Unassembled WGS sequence"/>
</dbReference>
<dbReference type="PROSITE" id="PS51195">
    <property type="entry name" value="Q_MOTIF"/>
    <property type="match status" value="1"/>
</dbReference>
<dbReference type="CDD" id="cd18787">
    <property type="entry name" value="SF2_C_DEAD"/>
    <property type="match status" value="1"/>
</dbReference>
<feature type="domain" description="DEAD-box RNA helicase Q" evidence="15">
    <location>
        <begin position="95"/>
        <end position="123"/>
    </location>
</feature>
<feature type="compositionally biased region" description="Gly residues" evidence="12">
    <location>
        <begin position="805"/>
        <end position="822"/>
    </location>
</feature>
<dbReference type="GO" id="GO:0003723">
    <property type="term" value="F:RNA binding"/>
    <property type="evidence" value="ECO:0007669"/>
    <property type="project" value="UniProtKB-KW"/>
</dbReference>
<dbReference type="PANTHER" id="PTHR47959:SF8">
    <property type="entry name" value="RNA HELICASE"/>
    <property type="match status" value="1"/>
</dbReference>
<feature type="short sequence motif" description="Q motif" evidence="11">
    <location>
        <begin position="95"/>
        <end position="123"/>
    </location>
</feature>
<dbReference type="InterPro" id="IPR000629">
    <property type="entry name" value="RNA-helicase_DEAD-box_CS"/>
</dbReference>
<dbReference type="InterPro" id="IPR001650">
    <property type="entry name" value="Helicase_C-like"/>
</dbReference>
<dbReference type="Pfam" id="PF00270">
    <property type="entry name" value="DEAD"/>
    <property type="match status" value="1"/>
</dbReference>
<dbReference type="InterPro" id="IPR014014">
    <property type="entry name" value="RNA_helicase_DEAD_Q_motif"/>
</dbReference>